<feature type="region of interest" description="Disordered" evidence="1">
    <location>
        <begin position="151"/>
        <end position="175"/>
    </location>
</feature>
<sequence length="175" mass="19915">MGDVPPETFKSRLLSSWPLMTNTSLPDQLAEDVTTVGYGDQQSKLAISQKNITTQHLMKAHVENDSKQNDQDIPPFYFPAPHVSELDVMFSSRSMATTYPAEGVSFQVVWPDPETELEGLQRVSIGIDDNNFPKIFLRRYVDFLDYLEGHKRRSEDQQSQKSKLKANDSSQCDEQ</sequence>
<evidence type="ECO:0000256" key="1">
    <source>
        <dbReference type="SAM" id="MobiDB-lite"/>
    </source>
</evidence>
<dbReference type="EMBL" id="JAHRHY010000017">
    <property type="protein sequence ID" value="KAG9063266.1"/>
    <property type="molecule type" value="Genomic_DNA"/>
</dbReference>
<reference evidence="2" key="1">
    <citation type="submission" date="2021-06" db="EMBL/GenBank/DDBJ databases">
        <title>Genome Sequence of Mortierella hyaline Strain SCG-10, a Cold-Adapted, Nitrate-Reducing Fungus Isolated from Soil in Minnesota, USA.</title>
        <authorList>
            <person name="Aldossari N."/>
        </authorList>
    </citation>
    <scope>NUCLEOTIDE SEQUENCE</scope>
    <source>
        <strain evidence="2">SCG-10</strain>
    </source>
</reference>
<evidence type="ECO:0000313" key="2">
    <source>
        <dbReference type="EMBL" id="KAG9063266.1"/>
    </source>
</evidence>
<evidence type="ECO:0000313" key="3">
    <source>
        <dbReference type="EMBL" id="KAG9063269.1"/>
    </source>
</evidence>
<dbReference type="Proteomes" id="UP000707451">
    <property type="component" value="Unassembled WGS sequence"/>
</dbReference>
<evidence type="ECO:0000313" key="4">
    <source>
        <dbReference type="Proteomes" id="UP000707451"/>
    </source>
</evidence>
<name>A0A9P8BPU4_9FUNG</name>
<organism evidence="2 4">
    <name type="scientific">Linnemannia hyalina</name>
    <dbReference type="NCBI Taxonomy" id="64524"/>
    <lineage>
        <taxon>Eukaryota</taxon>
        <taxon>Fungi</taxon>
        <taxon>Fungi incertae sedis</taxon>
        <taxon>Mucoromycota</taxon>
        <taxon>Mortierellomycotina</taxon>
        <taxon>Mortierellomycetes</taxon>
        <taxon>Mortierellales</taxon>
        <taxon>Mortierellaceae</taxon>
        <taxon>Linnemannia</taxon>
    </lineage>
</organism>
<protein>
    <submittedName>
        <fullName evidence="2">Uncharacterized protein</fullName>
    </submittedName>
</protein>
<accession>A0A9P8BPU4</accession>
<feature type="compositionally biased region" description="Polar residues" evidence="1">
    <location>
        <begin position="159"/>
        <end position="175"/>
    </location>
</feature>
<gene>
    <name evidence="2" type="ORF">KI688_004870</name>
    <name evidence="3" type="ORF">KI688_004873</name>
</gene>
<comment type="caution">
    <text evidence="2">The sequence shown here is derived from an EMBL/GenBank/DDBJ whole genome shotgun (WGS) entry which is preliminary data.</text>
</comment>
<keyword evidence="4" id="KW-1185">Reference proteome</keyword>
<dbReference type="OrthoDB" id="2400963at2759"/>
<dbReference type="AlphaFoldDB" id="A0A9P8BPU4"/>
<proteinExistence type="predicted"/>
<dbReference type="EMBL" id="JAHRHY010000017">
    <property type="protein sequence ID" value="KAG9063269.1"/>
    <property type="molecule type" value="Genomic_DNA"/>
</dbReference>